<accession>A0A1S3DT26</accession>
<organism evidence="3 4">
    <name type="scientific">Diaphorina citri</name>
    <name type="common">Asian citrus psyllid</name>
    <dbReference type="NCBI Taxonomy" id="121845"/>
    <lineage>
        <taxon>Eukaryota</taxon>
        <taxon>Metazoa</taxon>
        <taxon>Ecdysozoa</taxon>
        <taxon>Arthropoda</taxon>
        <taxon>Hexapoda</taxon>
        <taxon>Insecta</taxon>
        <taxon>Pterygota</taxon>
        <taxon>Neoptera</taxon>
        <taxon>Paraneoptera</taxon>
        <taxon>Hemiptera</taxon>
        <taxon>Sternorrhyncha</taxon>
        <taxon>Psylloidea</taxon>
        <taxon>Psyllidae</taxon>
        <taxon>Diaphorininae</taxon>
        <taxon>Diaphorina</taxon>
    </lineage>
</organism>
<evidence type="ECO:0000256" key="2">
    <source>
        <dbReference type="SAM" id="SignalP"/>
    </source>
</evidence>
<proteinExistence type="predicted"/>
<dbReference type="KEGG" id="dci:103523357"/>
<evidence type="ECO:0000313" key="4">
    <source>
        <dbReference type="RefSeq" id="XP_008486633.1"/>
    </source>
</evidence>
<feature type="chain" id="PRO_5010258998" evidence="2">
    <location>
        <begin position="22"/>
        <end position="101"/>
    </location>
</feature>
<dbReference type="RefSeq" id="XP_008486633.1">
    <property type="nucleotide sequence ID" value="XM_008488411.1"/>
</dbReference>
<dbReference type="PaxDb" id="121845-A0A1S3DT26"/>
<dbReference type="GeneID" id="103523357"/>
<reference evidence="4" key="1">
    <citation type="submission" date="2025-08" db="UniProtKB">
        <authorList>
            <consortium name="RefSeq"/>
        </authorList>
    </citation>
    <scope>IDENTIFICATION</scope>
</reference>
<dbReference type="AlphaFoldDB" id="A0A1S3DT26"/>
<protein>
    <submittedName>
        <fullName evidence="4">Uncharacterized protein LOC103523357</fullName>
    </submittedName>
</protein>
<feature type="non-terminal residue" evidence="4">
    <location>
        <position position="101"/>
    </location>
</feature>
<keyword evidence="3" id="KW-1185">Reference proteome</keyword>
<sequence>MPETRLLSAIIGLLCLHLALCTVTKKHDGEKPTLHEHHSSPKQHAGKREGQGHNEGQGRTQGHGAHAQTTTNYVQYKIRNRWRAKNRTSKEFYHTNESMTL</sequence>
<keyword evidence="2" id="KW-0732">Signal</keyword>
<gene>
    <name evidence="4" type="primary">LOC103523357</name>
</gene>
<feature type="signal peptide" evidence="2">
    <location>
        <begin position="1"/>
        <end position="21"/>
    </location>
</feature>
<evidence type="ECO:0000256" key="1">
    <source>
        <dbReference type="SAM" id="MobiDB-lite"/>
    </source>
</evidence>
<dbReference type="Proteomes" id="UP000079169">
    <property type="component" value="Unplaced"/>
</dbReference>
<feature type="region of interest" description="Disordered" evidence="1">
    <location>
        <begin position="28"/>
        <end position="74"/>
    </location>
</feature>
<name>A0A1S3DT26_DIACI</name>
<evidence type="ECO:0000313" key="3">
    <source>
        <dbReference type="Proteomes" id="UP000079169"/>
    </source>
</evidence>
<feature type="compositionally biased region" description="Basic and acidic residues" evidence="1">
    <location>
        <begin position="28"/>
        <end position="39"/>
    </location>
</feature>